<proteinExistence type="predicted"/>
<gene>
    <name evidence="1" type="ORF">THSYN_10715</name>
</gene>
<dbReference type="EMBL" id="CP020370">
    <property type="protein sequence ID" value="AUB81377.1"/>
    <property type="molecule type" value="Genomic_DNA"/>
</dbReference>
<dbReference type="Proteomes" id="UP000232638">
    <property type="component" value="Chromosome"/>
</dbReference>
<protein>
    <recommendedName>
        <fullName evidence="3">Tetratricopeptide repeat protein</fullName>
    </recommendedName>
</protein>
<dbReference type="AlphaFoldDB" id="A0A2K8U757"/>
<keyword evidence="2" id="KW-1185">Reference proteome</keyword>
<evidence type="ECO:0008006" key="3">
    <source>
        <dbReference type="Google" id="ProtNLM"/>
    </source>
</evidence>
<dbReference type="RefSeq" id="WP_100919151.1">
    <property type="nucleotide sequence ID" value="NZ_CP020370.1"/>
</dbReference>
<sequence length="180" mass="20024">MDLLDFNGEPMYFDEPVTPEVGRLLAYAAEHYGDPVAEHSLLRAYFLEPEHLTVVVALYRYFYYRRCYREALATAERAIRLAAARLDLPARWQDLSESDLGASVLVSMSLTRFLLLALKGAGYLLLRLGEPVAALERFDKIAEIDTSDRLGIKELRALAQGAVTEAAVARAGGNLSFIGR</sequence>
<reference evidence="1 2" key="1">
    <citation type="submission" date="2017-03" db="EMBL/GenBank/DDBJ databases">
        <title>Complete genome sequence of Candidatus 'Thiodictyon syntrophicum' sp. nov. strain Cad16T, a photolithoautotroph purple sulfur bacterium isolated from an alpine meromictic lake.</title>
        <authorList>
            <person name="Luedin S.M."/>
            <person name="Pothier J.F."/>
            <person name="Danza F."/>
            <person name="Storelli N."/>
            <person name="Wittwer M."/>
            <person name="Tonolla M."/>
        </authorList>
    </citation>
    <scope>NUCLEOTIDE SEQUENCE [LARGE SCALE GENOMIC DNA]</scope>
    <source>
        <strain evidence="1 2">Cad16T</strain>
    </source>
</reference>
<dbReference type="OrthoDB" id="9812003at2"/>
<dbReference type="Gene3D" id="1.25.40.10">
    <property type="entry name" value="Tetratricopeptide repeat domain"/>
    <property type="match status" value="1"/>
</dbReference>
<evidence type="ECO:0000313" key="2">
    <source>
        <dbReference type="Proteomes" id="UP000232638"/>
    </source>
</evidence>
<accession>A0A2K8U757</accession>
<organism evidence="1 2">
    <name type="scientific">Candidatus Thiodictyon syntrophicum</name>
    <dbReference type="NCBI Taxonomy" id="1166950"/>
    <lineage>
        <taxon>Bacteria</taxon>
        <taxon>Pseudomonadati</taxon>
        <taxon>Pseudomonadota</taxon>
        <taxon>Gammaproteobacteria</taxon>
        <taxon>Chromatiales</taxon>
        <taxon>Chromatiaceae</taxon>
        <taxon>Thiodictyon</taxon>
    </lineage>
</organism>
<name>A0A2K8U757_9GAMM</name>
<dbReference type="KEGG" id="tsy:THSYN_10715"/>
<evidence type="ECO:0000313" key="1">
    <source>
        <dbReference type="EMBL" id="AUB81377.1"/>
    </source>
</evidence>
<dbReference type="InterPro" id="IPR011990">
    <property type="entry name" value="TPR-like_helical_dom_sf"/>
</dbReference>